<comment type="caution">
    <text evidence="1">The sequence shown here is derived from an EMBL/GenBank/DDBJ whole genome shotgun (WGS) entry which is preliminary data.</text>
</comment>
<dbReference type="Proteomes" id="UP000805193">
    <property type="component" value="Unassembled WGS sequence"/>
</dbReference>
<proteinExistence type="predicted"/>
<sequence length="130" mass="14753">MGPVLDDVWSVATTESRSVAGYGSFWLQHDRSPVHCALKVQDFLEESAIRQLPWPPGGADMNVIENVWGLLKRTLVKRNLQDSSKNTLWTALSEEREKLRLDDKLPSVLFQSLPRRMRDVISSQGGSIKY</sequence>
<evidence type="ECO:0000313" key="2">
    <source>
        <dbReference type="Proteomes" id="UP000805193"/>
    </source>
</evidence>
<dbReference type="EMBL" id="JABSTQ010010417">
    <property type="protein sequence ID" value="KAG0421101.1"/>
    <property type="molecule type" value="Genomic_DNA"/>
</dbReference>
<gene>
    <name evidence="1" type="ORF">HPB47_002978</name>
</gene>
<evidence type="ECO:0000313" key="1">
    <source>
        <dbReference type="EMBL" id="KAG0421101.1"/>
    </source>
</evidence>
<accession>A0AC60PKP4</accession>
<organism evidence="1 2">
    <name type="scientific">Ixodes persulcatus</name>
    <name type="common">Taiga tick</name>
    <dbReference type="NCBI Taxonomy" id="34615"/>
    <lineage>
        <taxon>Eukaryota</taxon>
        <taxon>Metazoa</taxon>
        <taxon>Ecdysozoa</taxon>
        <taxon>Arthropoda</taxon>
        <taxon>Chelicerata</taxon>
        <taxon>Arachnida</taxon>
        <taxon>Acari</taxon>
        <taxon>Parasitiformes</taxon>
        <taxon>Ixodida</taxon>
        <taxon>Ixodoidea</taxon>
        <taxon>Ixodidae</taxon>
        <taxon>Ixodinae</taxon>
        <taxon>Ixodes</taxon>
    </lineage>
</organism>
<keyword evidence="2" id="KW-1185">Reference proteome</keyword>
<reference evidence="1 2" key="1">
    <citation type="journal article" date="2020" name="Cell">
        <title>Large-Scale Comparative Analyses of Tick Genomes Elucidate Their Genetic Diversity and Vector Capacities.</title>
        <authorList>
            <consortium name="Tick Genome and Microbiome Consortium (TIGMIC)"/>
            <person name="Jia N."/>
            <person name="Wang J."/>
            <person name="Shi W."/>
            <person name="Du L."/>
            <person name="Sun Y."/>
            <person name="Zhan W."/>
            <person name="Jiang J.F."/>
            <person name="Wang Q."/>
            <person name="Zhang B."/>
            <person name="Ji P."/>
            <person name="Bell-Sakyi L."/>
            <person name="Cui X.M."/>
            <person name="Yuan T.T."/>
            <person name="Jiang B.G."/>
            <person name="Yang W.F."/>
            <person name="Lam T.T."/>
            <person name="Chang Q.C."/>
            <person name="Ding S.J."/>
            <person name="Wang X.J."/>
            <person name="Zhu J.G."/>
            <person name="Ruan X.D."/>
            <person name="Zhao L."/>
            <person name="Wei J.T."/>
            <person name="Ye R.Z."/>
            <person name="Que T.C."/>
            <person name="Du C.H."/>
            <person name="Zhou Y.H."/>
            <person name="Cheng J.X."/>
            <person name="Dai P.F."/>
            <person name="Guo W.B."/>
            <person name="Han X.H."/>
            <person name="Huang E.J."/>
            <person name="Li L.F."/>
            <person name="Wei W."/>
            <person name="Gao Y.C."/>
            <person name="Liu J.Z."/>
            <person name="Shao H.Z."/>
            <person name="Wang X."/>
            <person name="Wang C.C."/>
            <person name="Yang T.C."/>
            <person name="Huo Q.B."/>
            <person name="Li W."/>
            <person name="Chen H.Y."/>
            <person name="Chen S.E."/>
            <person name="Zhou L.G."/>
            <person name="Ni X.B."/>
            <person name="Tian J.H."/>
            <person name="Sheng Y."/>
            <person name="Liu T."/>
            <person name="Pan Y.S."/>
            <person name="Xia L.Y."/>
            <person name="Li J."/>
            <person name="Zhao F."/>
            <person name="Cao W.C."/>
        </authorList>
    </citation>
    <scope>NUCLEOTIDE SEQUENCE [LARGE SCALE GENOMIC DNA]</scope>
    <source>
        <strain evidence="1">Iper-2018</strain>
    </source>
</reference>
<protein>
    <submittedName>
        <fullName evidence="1">Uncharacterized protein</fullName>
    </submittedName>
</protein>
<name>A0AC60PKP4_IXOPE</name>